<protein>
    <submittedName>
        <fullName evidence="1">Strictosidine synthase</fullName>
    </submittedName>
</protein>
<keyword evidence="2" id="KW-1185">Reference proteome</keyword>
<dbReference type="EMBL" id="CM051404">
    <property type="protein sequence ID" value="KAJ4706245.1"/>
    <property type="molecule type" value="Genomic_DNA"/>
</dbReference>
<reference evidence="1 2" key="1">
    <citation type="journal article" date="2023" name="Science">
        <title>Complex scaffold remodeling in plant triterpene biosynthesis.</title>
        <authorList>
            <person name="De La Pena R."/>
            <person name="Hodgson H."/>
            <person name="Liu J.C."/>
            <person name="Stephenson M.J."/>
            <person name="Martin A.C."/>
            <person name="Owen C."/>
            <person name="Harkess A."/>
            <person name="Leebens-Mack J."/>
            <person name="Jimenez L.E."/>
            <person name="Osbourn A."/>
            <person name="Sattely E.S."/>
        </authorList>
    </citation>
    <scope>NUCLEOTIDE SEQUENCE [LARGE SCALE GENOMIC DNA]</scope>
    <source>
        <strain evidence="2">cv. JPN11</strain>
        <tissue evidence="1">Leaf</tissue>
    </source>
</reference>
<evidence type="ECO:0000313" key="2">
    <source>
        <dbReference type="Proteomes" id="UP001164539"/>
    </source>
</evidence>
<evidence type="ECO:0000313" key="1">
    <source>
        <dbReference type="EMBL" id="KAJ4706245.1"/>
    </source>
</evidence>
<name>A0ACC1X7S8_MELAZ</name>
<accession>A0ACC1X7S8</accession>
<gene>
    <name evidence="1" type="ORF">OWV82_019920</name>
</gene>
<comment type="caution">
    <text evidence="1">The sequence shown here is derived from an EMBL/GenBank/DDBJ whole genome shotgun (WGS) entry which is preliminary data.</text>
</comment>
<feature type="non-terminal residue" evidence="1">
    <location>
        <position position="461"/>
    </location>
</feature>
<dbReference type="Proteomes" id="UP001164539">
    <property type="component" value="Chromosome 11"/>
</dbReference>
<sequence length="461" mass="50875">MDLTPEFPTEESSNFSKLRIGTTGRISPLLFQTALGQAILHCSINSAIPTSIYGSVLFSNRALPFFILLSCLSLCYHFSMAISSRLVMLISFFTITAVVLFLFAFIAMDRTNIFSSKKFQIEIFRQSPGLLGAVHQVEGAIGPESFAFDMLGEGPCTGVSDGRIIKWQQNERRWINFAVTSPKRDGCKGTEKEHVCGRPLGLCFKQSNGDLYIADAYMGLLKVGPEGGLATTIATQAQGIPFTFCNSLDIDQSTGIVYFTDSSSVYQRRNHMSVILSGDKTGRLLKYDPDNKQVTVLLDNLSFPNGVALSQNGSYLLLAETTSCRILRYWLKTSKSGTVEVVAQLPGFPDNIKMSPRGGFWVGIHSRKKGISDLVLSYPWIGKILLRLPIDIVKIHSSLVKLSGNGGMAVRLSEEGNVLEILEEKGRKKWRSISEVLEQRDGNLWIGSVNMPFAGFYNTSQ</sequence>
<organism evidence="1 2">
    <name type="scientific">Melia azedarach</name>
    <name type="common">Chinaberry tree</name>
    <dbReference type="NCBI Taxonomy" id="155640"/>
    <lineage>
        <taxon>Eukaryota</taxon>
        <taxon>Viridiplantae</taxon>
        <taxon>Streptophyta</taxon>
        <taxon>Embryophyta</taxon>
        <taxon>Tracheophyta</taxon>
        <taxon>Spermatophyta</taxon>
        <taxon>Magnoliopsida</taxon>
        <taxon>eudicotyledons</taxon>
        <taxon>Gunneridae</taxon>
        <taxon>Pentapetalae</taxon>
        <taxon>rosids</taxon>
        <taxon>malvids</taxon>
        <taxon>Sapindales</taxon>
        <taxon>Meliaceae</taxon>
        <taxon>Melia</taxon>
    </lineage>
</organism>
<proteinExistence type="predicted"/>